<dbReference type="GO" id="GO:0033718">
    <property type="term" value="F:pyranose dehydrogenase (acceptor) activity"/>
    <property type="evidence" value="ECO:0007669"/>
    <property type="project" value="UniProtKB-EC"/>
</dbReference>
<comment type="catalytic activity">
    <reaction evidence="11">
        <text>pyranose + acceptor = pyranos-2,3-diulose + reduced acceptor.</text>
        <dbReference type="EC" id="1.1.99.29"/>
    </reaction>
</comment>
<dbReference type="InterPro" id="IPR012132">
    <property type="entry name" value="GMC_OxRdtase"/>
</dbReference>
<dbReference type="Gene3D" id="3.50.50.60">
    <property type="entry name" value="FAD/NAD(P)-binding domain"/>
    <property type="match status" value="1"/>
</dbReference>
<feature type="binding site" evidence="16">
    <location>
        <position position="264"/>
    </location>
    <ligand>
        <name>FAD</name>
        <dbReference type="ChEBI" id="CHEBI:57692"/>
    </ligand>
</feature>
<dbReference type="PIRSF" id="PIRSF000137">
    <property type="entry name" value="Alcohol_oxidase"/>
    <property type="match status" value="1"/>
</dbReference>
<dbReference type="EC" id="1.1.99.29" evidence="5"/>
<sequence length="601" mass="63118">MQPRSLLSIVLASILAAPALAVTITQASQLTTTTYDYIVIGAGTAGLVLANRLTETSGVTVLVLEAGVSDAGVIPAEAPFLGPTLTPNTPYDWNYTVTAQTGLNGRSFPYPRGRLLGGSSSANYCIHQYGTDEDWNRLAATVGDSGWAWSNMQQYVRKHENFTAPTDGHDTTGQFIPSLHSTSGVTSVSLPGFNSTIDTLVMQTTGQLAEFPYNEDMSGGSHSLLGVGFVQSAMGGGSRSSSSTSYLAQANSRSGLTVLINATVLKLVKTGTSAKGIQFKSVQFASGPGVAATTVTARKEVILSAGSIGTVQILTLSGIASSTTLKGLGINTLINSPQVGQNLQDHPFLPNVFTAKEPGSYDATLQSSSLTNAAVTQWVTSKTGIFANNIVNNFGFARLPSNASIFATQKDPAAGPKSPHFEFLPTNFFLQPNVAEPSSGNFMTIVNAFLTPTSRGTVTITSTDPFAKPLIDPKLLTTPFDIFTMRESVKSIQRFAAAPAWADYIDGPFGTFASATSDDAIDTYVRGLTTTIFHPTSTAMMSTTGAPVSKAVLNPDLTVKGADGLRVVDASVFPYIPSTHPHGAIYLLAERASDIIKACHA</sequence>
<evidence type="ECO:0000259" key="19">
    <source>
        <dbReference type="Pfam" id="PF05199"/>
    </source>
</evidence>
<evidence type="ECO:0000256" key="12">
    <source>
        <dbReference type="ARBA" id="ARBA00034029"/>
    </source>
</evidence>
<evidence type="ECO:0000256" key="1">
    <source>
        <dbReference type="ARBA" id="ARBA00001974"/>
    </source>
</evidence>
<comment type="catalytic activity">
    <reaction evidence="14">
        <text>a pyranoside + acceptor = a pyranosid-3,4-diulose + reduced acceptor.</text>
        <dbReference type="EC" id="1.1.99.29"/>
    </reaction>
</comment>
<evidence type="ECO:0000256" key="13">
    <source>
        <dbReference type="ARBA" id="ARBA00034050"/>
    </source>
</evidence>
<evidence type="ECO:0000256" key="10">
    <source>
        <dbReference type="ARBA" id="ARBA00033986"/>
    </source>
</evidence>
<dbReference type="GO" id="GO:0005576">
    <property type="term" value="C:extracellular region"/>
    <property type="evidence" value="ECO:0007669"/>
    <property type="project" value="UniProtKB-SubCell"/>
</dbReference>
<evidence type="ECO:0000256" key="3">
    <source>
        <dbReference type="ARBA" id="ARBA00010790"/>
    </source>
</evidence>
<evidence type="ECO:0000256" key="8">
    <source>
        <dbReference type="ARBA" id="ARBA00022827"/>
    </source>
</evidence>
<evidence type="ECO:0000256" key="4">
    <source>
        <dbReference type="ARBA" id="ARBA00011245"/>
    </source>
</evidence>
<gene>
    <name evidence="20" type="ORF">BDN70DRAFT_928906</name>
</gene>
<protein>
    <recommendedName>
        <fullName evidence="5">pyranose dehydrogenase (acceptor)</fullName>
        <ecNumber evidence="5">1.1.99.29</ecNumber>
    </recommendedName>
</protein>
<dbReference type="PANTHER" id="PTHR11552">
    <property type="entry name" value="GLUCOSE-METHANOL-CHOLINE GMC OXIDOREDUCTASE"/>
    <property type="match status" value="1"/>
</dbReference>
<comment type="catalytic activity">
    <reaction evidence="12">
        <text>pyranose + acceptor = pyranos-3-ulose + reduced acceptor.</text>
        <dbReference type="EC" id="1.1.99.29"/>
    </reaction>
</comment>
<evidence type="ECO:0000313" key="20">
    <source>
        <dbReference type="EMBL" id="KAF9483740.1"/>
    </source>
</evidence>
<keyword evidence="8 16" id="KW-0274">FAD</keyword>
<dbReference type="Proteomes" id="UP000807469">
    <property type="component" value="Unassembled WGS sequence"/>
</dbReference>
<comment type="function">
    <text evidence="9">Catalyzes the single-oxidation or sequential double oxidation reaction of carbohydrates primarily at carbon-2 and/or carbon-3 with the concomitant reduction of the flavin. The enzyme exhibits a broad sugar substrate specificity, oxidizing different aldopyranoses to the corresponding C-1, C-2, C-3 or C-1,2, C-2,3 and C-3,4 (di)dehydro sugars with substrate-specific regioselectivity. Accepts only a narrow range of electron acceptors such as substituted benzoquinones and complexed metal ions and reacts extremely slowly with O(2) as acceptor. May play a role in the natural recycling of plant matter by oxidizing all major monosaccharides in lignocellulose and by reducing quinone compounds or reactive radical species generated during lignin depolymerization.</text>
</comment>
<feature type="signal peptide" evidence="17">
    <location>
        <begin position="1"/>
        <end position="21"/>
    </location>
</feature>
<dbReference type="Pfam" id="PF00732">
    <property type="entry name" value="GMC_oxred_N"/>
    <property type="match status" value="1"/>
</dbReference>
<comment type="catalytic activity">
    <reaction evidence="10">
        <text>pyranose + acceptor = pyranos-2-ulose + reduced acceptor.</text>
        <dbReference type="EC" id="1.1.99.29"/>
    </reaction>
</comment>
<evidence type="ECO:0000256" key="11">
    <source>
        <dbReference type="ARBA" id="ARBA00034010"/>
    </source>
</evidence>
<dbReference type="Gene3D" id="3.30.560.10">
    <property type="entry name" value="Glucose Oxidase, domain 3"/>
    <property type="match status" value="1"/>
</dbReference>
<evidence type="ECO:0000256" key="15">
    <source>
        <dbReference type="PIRSR" id="PIRSR000137-1"/>
    </source>
</evidence>
<feature type="domain" description="Glucose-methanol-choline oxidoreductase N-terminal" evidence="18">
    <location>
        <begin position="35"/>
        <end position="347"/>
    </location>
</feature>
<comment type="subcellular location">
    <subcellularLocation>
        <location evidence="2">Secreted</location>
    </subcellularLocation>
</comment>
<feature type="active site" description="Proton acceptor" evidence="15">
    <location>
        <position position="580"/>
    </location>
</feature>
<feature type="active site" description="Proton donor" evidence="15">
    <location>
        <position position="534"/>
    </location>
</feature>
<dbReference type="AlphaFoldDB" id="A0A9P5ZBC2"/>
<feature type="domain" description="Glucose-methanol-choline oxidoreductase C-terminal" evidence="19">
    <location>
        <begin position="452"/>
        <end position="589"/>
    </location>
</feature>
<evidence type="ECO:0000256" key="16">
    <source>
        <dbReference type="PIRSR" id="PIRSR000137-2"/>
    </source>
</evidence>
<evidence type="ECO:0000313" key="21">
    <source>
        <dbReference type="Proteomes" id="UP000807469"/>
    </source>
</evidence>
<name>A0A9P5ZBC2_9AGAR</name>
<proteinExistence type="inferred from homology"/>
<evidence type="ECO:0000256" key="2">
    <source>
        <dbReference type="ARBA" id="ARBA00004613"/>
    </source>
</evidence>
<evidence type="ECO:0000259" key="18">
    <source>
        <dbReference type="Pfam" id="PF00732"/>
    </source>
</evidence>
<dbReference type="OrthoDB" id="269227at2759"/>
<keyword evidence="6" id="KW-0964">Secreted</keyword>
<comment type="subunit">
    <text evidence="4">Monomer.</text>
</comment>
<dbReference type="InterPro" id="IPR007867">
    <property type="entry name" value="GMC_OxRtase_C"/>
</dbReference>
<evidence type="ECO:0000256" key="6">
    <source>
        <dbReference type="ARBA" id="ARBA00022525"/>
    </source>
</evidence>
<dbReference type="InterPro" id="IPR036188">
    <property type="entry name" value="FAD/NAD-bd_sf"/>
</dbReference>
<evidence type="ECO:0000256" key="14">
    <source>
        <dbReference type="ARBA" id="ARBA00034059"/>
    </source>
</evidence>
<evidence type="ECO:0000256" key="17">
    <source>
        <dbReference type="SAM" id="SignalP"/>
    </source>
</evidence>
<keyword evidence="7" id="KW-0285">Flavoprotein</keyword>
<evidence type="ECO:0000256" key="9">
    <source>
        <dbReference type="ARBA" id="ARBA00024699"/>
    </source>
</evidence>
<dbReference type="SUPFAM" id="SSF54373">
    <property type="entry name" value="FAD-linked reductases, C-terminal domain"/>
    <property type="match status" value="1"/>
</dbReference>
<comment type="similarity">
    <text evidence="3">Belongs to the GMC oxidoreductase family.</text>
</comment>
<comment type="caution">
    <text evidence="20">The sequence shown here is derived from an EMBL/GenBank/DDBJ whole genome shotgun (WGS) entry which is preliminary data.</text>
</comment>
<keyword evidence="17" id="KW-0732">Signal</keyword>
<keyword evidence="21" id="KW-1185">Reference proteome</keyword>
<dbReference type="EMBL" id="MU155150">
    <property type="protein sequence ID" value="KAF9483740.1"/>
    <property type="molecule type" value="Genomic_DNA"/>
</dbReference>
<evidence type="ECO:0000256" key="5">
    <source>
        <dbReference type="ARBA" id="ARBA00013177"/>
    </source>
</evidence>
<comment type="cofactor">
    <cofactor evidence="1 16">
        <name>FAD</name>
        <dbReference type="ChEBI" id="CHEBI:57692"/>
    </cofactor>
</comment>
<accession>A0A9P5ZBC2</accession>
<evidence type="ECO:0000256" key="7">
    <source>
        <dbReference type="ARBA" id="ARBA00022630"/>
    </source>
</evidence>
<reference evidence="20" key="1">
    <citation type="submission" date="2020-11" db="EMBL/GenBank/DDBJ databases">
        <authorList>
            <consortium name="DOE Joint Genome Institute"/>
            <person name="Ahrendt S."/>
            <person name="Riley R."/>
            <person name="Andreopoulos W."/>
            <person name="Labutti K."/>
            <person name="Pangilinan J."/>
            <person name="Ruiz-Duenas F.J."/>
            <person name="Barrasa J.M."/>
            <person name="Sanchez-Garcia M."/>
            <person name="Camarero S."/>
            <person name="Miyauchi S."/>
            <person name="Serrano A."/>
            <person name="Linde D."/>
            <person name="Babiker R."/>
            <person name="Drula E."/>
            <person name="Ayuso-Fernandez I."/>
            <person name="Pacheco R."/>
            <person name="Padilla G."/>
            <person name="Ferreira P."/>
            <person name="Barriuso J."/>
            <person name="Kellner H."/>
            <person name="Castanera R."/>
            <person name="Alfaro M."/>
            <person name="Ramirez L."/>
            <person name="Pisabarro A.G."/>
            <person name="Kuo A."/>
            <person name="Tritt A."/>
            <person name="Lipzen A."/>
            <person name="He G."/>
            <person name="Yan M."/>
            <person name="Ng V."/>
            <person name="Cullen D."/>
            <person name="Martin F."/>
            <person name="Rosso M.-N."/>
            <person name="Henrissat B."/>
            <person name="Hibbett D."/>
            <person name="Martinez A.T."/>
            <person name="Grigoriev I.V."/>
        </authorList>
    </citation>
    <scope>NUCLEOTIDE SEQUENCE</scope>
    <source>
        <strain evidence="20">CIRM-BRFM 674</strain>
    </source>
</reference>
<organism evidence="20 21">
    <name type="scientific">Pholiota conissans</name>
    <dbReference type="NCBI Taxonomy" id="109636"/>
    <lineage>
        <taxon>Eukaryota</taxon>
        <taxon>Fungi</taxon>
        <taxon>Dikarya</taxon>
        <taxon>Basidiomycota</taxon>
        <taxon>Agaricomycotina</taxon>
        <taxon>Agaricomycetes</taxon>
        <taxon>Agaricomycetidae</taxon>
        <taxon>Agaricales</taxon>
        <taxon>Agaricineae</taxon>
        <taxon>Strophariaceae</taxon>
        <taxon>Pholiota</taxon>
    </lineage>
</organism>
<comment type="catalytic activity">
    <reaction evidence="13">
        <text>a pyranoside + acceptor = a pyranosid-3-ulose + reduced acceptor.</text>
        <dbReference type="EC" id="1.1.99.29"/>
    </reaction>
</comment>
<dbReference type="SUPFAM" id="SSF51905">
    <property type="entry name" value="FAD/NAD(P)-binding domain"/>
    <property type="match status" value="1"/>
</dbReference>
<dbReference type="InterPro" id="IPR000172">
    <property type="entry name" value="GMC_OxRdtase_N"/>
</dbReference>
<dbReference type="Pfam" id="PF05199">
    <property type="entry name" value="GMC_oxred_C"/>
    <property type="match status" value="1"/>
</dbReference>
<feature type="chain" id="PRO_5040131558" description="pyranose dehydrogenase (acceptor)" evidence="17">
    <location>
        <begin position="22"/>
        <end position="601"/>
    </location>
</feature>
<dbReference type="PANTHER" id="PTHR11552:SF147">
    <property type="entry name" value="CHOLINE DEHYDROGENASE, MITOCHONDRIAL"/>
    <property type="match status" value="1"/>
</dbReference>
<dbReference type="GO" id="GO:0050660">
    <property type="term" value="F:flavin adenine dinucleotide binding"/>
    <property type="evidence" value="ECO:0007669"/>
    <property type="project" value="InterPro"/>
</dbReference>